<protein>
    <submittedName>
        <fullName evidence="9">ABC transporter permease subunit</fullName>
    </submittedName>
</protein>
<proteinExistence type="inferred from homology"/>
<dbReference type="Proteomes" id="UP001174932">
    <property type="component" value="Unassembled WGS sequence"/>
</dbReference>
<dbReference type="SUPFAM" id="SSF161098">
    <property type="entry name" value="MetI-like"/>
    <property type="match status" value="1"/>
</dbReference>
<dbReference type="PANTHER" id="PTHR30151">
    <property type="entry name" value="ALKANE SULFONATE ABC TRANSPORTER-RELATED, MEMBRANE SUBUNIT"/>
    <property type="match status" value="1"/>
</dbReference>
<evidence type="ECO:0000313" key="10">
    <source>
        <dbReference type="Proteomes" id="UP001174932"/>
    </source>
</evidence>
<keyword evidence="6 7" id="KW-0472">Membrane</keyword>
<gene>
    <name evidence="9" type="ORF">Q4481_22210</name>
</gene>
<comment type="subcellular location">
    <subcellularLocation>
        <location evidence="1 7">Cell membrane</location>
        <topology evidence="1 7">Multi-pass membrane protein</topology>
    </subcellularLocation>
</comment>
<reference evidence="9" key="2">
    <citation type="submission" date="2023-07" db="EMBL/GenBank/DDBJ databases">
        <authorList>
            <person name="Shen H."/>
        </authorList>
    </citation>
    <scope>NUCLEOTIDE SEQUENCE</scope>
    <source>
        <strain evidence="9">TNR-22</strain>
    </source>
</reference>
<keyword evidence="4 7" id="KW-0812">Transmembrane</keyword>
<evidence type="ECO:0000256" key="5">
    <source>
        <dbReference type="ARBA" id="ARBA00022989"/>
    </source>
</evidence>
<dbReference type="Pfam" id="PF00528">
    <property type="entry name" value="BPD_transp_1"/>
    <property type="match status" value="1"/>
</dbReference>
<dbReference type="PROSITE" id="PS50928">
    <property type="entry name" value="ABC_TM1"/>
    <property type="match status" value="1"/>
</dbReference>
<organism evidence="9 10">
    <name type="scientific">Rhizobium alvei</name>
    <dbReference type="NCBI Taxonomy" id="1132659"/>
    <lineage>
        <taxon>Bacteria</taxon>
        <taxon>Pseudomonadati</taxon>
        <taxon>Pseudomonadota</taxon>
        <taxon>Alphaproteobacteria</taxon>
        <taxon>Hyphomicrobiales</taxon>
        <taxon>Rhizobiaceae</taxon>
        <taxon>Rhizobium/Agrobacterium group</taxon>
        <taxon>Rhizobium</taxon>
    </lineage>
</organism>
<evidence type="ECO:0000256" key="1">
    <source>
        <dbReference type="ARBA" id="ARBA00004651"/>
    </source>
</evidence>
<keyword evidence="3" id="KW-1003">Cell membrane</keyword>
<sequence length="252" mass="27309">MKALKGFTLPILFLVLWQAWAFLFGIQSDTLAAPADIVTAFVAGMEDGSILEATWMTLVAAGGGLAIGGGLGIVIGFIFGLLPPLSRLSRVTVEVLRPVPAVAILPIALLVFGFGYAMEMAIIAFACFFPVMLLTEGAIRQITPRLMEVARVMRLSAVQRTSKIVLPAVLPRMFVALRLAAGIALIVSVTVEIAANPQGLGYRLMLAGQSLRPADMFATLFWVGLIGWSLNWILVRTEKKLFPFHSLRRIEE</sequence>
<keyword evidence="5 7" id="KW-1133">Transmembrane helix</keyword>
<feature type="transmembrane region" description="Helical" evidence="7">
    <location>
        <begin position="95"/>
        <end position="114"/>
    </location>
</feature>
<dbReference type="PANTHER" id="PTHR30151:SF38">
    <property type="entry name" value="ALIPHATIC SULFONATES TRANSPORT PERMEASE PROTEIN SSUC-RELATED"/>
    <property type="match status" value="1"/>
</dbReference>
<comment type="caution">
    <text evidence="9">The sequence shown here is derived from an EMBL/GenBank/DDBJ whole genome shotgun (WGS) entry which is preliminary data.</text>
</comment>
<feature type="transmembrane region" description="Helical" evidence="7">
    <location>
        <begin position="120"/>
        <end position="139"/>
    </location>
</feature>
<keyword evidence="2 7" id="KW-0813">Transport</keyword>
<dbReference type="RefSeq" id="WP_304378603.1">
    <property type="nucleotide sequence ID" value="NZ_JAUOZU010000020.1"/>
</dbReference>
<feature type="transmembrane region" description="Helical" evidence="7">
    <location>
        <begin position="216"/>
        <end position="235"/>
    </location>
</feature>
<dbReference type="InterPro" id="IPR000515">
    <property type="entry name" value="MetI-like"/>
</dbReference>
<evidence type="ECO:0000256" key="6">
    <source>
        <dbReference type="ARBA" id="ARBA00023136"/>
    </source>
</evidence>
<dbReference type="CDD" id="cd06261">
    <property type="entry name" value="TM_PBP2"/>
    <property type="match status" value="1"/>
</dbReference>
<dbReference type="EMBL" id="JAUOZU010000020">
    <property type="protein sequence ID" value="MDO6966677.1"/>
    <property type="molecule type" value="Genomic_DNA"/>
</dbReference>
<evidence type="ECO:0000256" key="2">
    <source>
        <dbReference type="ARBA" id="ARBA00022448"/>
    </source>
</evidence>
<reference evidence="9" key="1">
    <citation type="journal article" date="2015" name="Int. J. Syst. Evol. Microbiol.">
        <title>Rhizobium alvei sp. nov., isolated from a freshwater river.</title>
        <authorList>
            <person name="Sheu S.Y."/>
            <person name="Huang H.W."/>
            <person name="Young C.C."/>
            <person name="Chen W.M."/>
        </authorList>
    </citation>
    <scope>NUCLEOTIDE SEQUENCE</scope>
    <source>
        <strain evidence="9">TNR-22</strain>
    </source>
</reference>
<feature type="domain" description="ABC transmembrane type-1" evidence="8">
    <location>
        <begin position="54"/>
        <end position="234"/>
    </location>
</feature>
<feature type="transmembrane region" description="Helical" evidence="7">
    <location>
        <begin position="56"/>
        <end position="83"/>
    </location>
</feature>
<evidence type="ECO:0000313" key="9">
    <source>
        <dbReference type="EMBL" id="MDO6966677.1"/>
    </source>
</evidence>
<evidence type="ECO:0000256" key="3">
    <source>
        <dbReference type="ARBA" id="ARBA00022475"/>
    </source>
</evidence>
<name>A0ABT8YTG3_9HYPH</name>
<comment type="similarity">
    <text evidence="7">Belongs to the binding-protein-dependent transport system permease family.</text>
</comment>
<dbReference type="InterPro" id="IPR035906">
    <property type="entry name" value="MetI-like_sf"/>
</dbReference>
<dbReference type="Gene3D" id="1.10.3720.10">
    <property type="entry name" value="MetI-like"/>
    <property type="match status" value="1"/>
</dbReference>
<keyword evidence="10" id="KW-1185">Reference proteome</keyword>
<evidence type="ECO:0000256" key="7">
    <source>
        <dbReference type="RuleBase" id="RU363032"/>
    </source>
</evidence>
<accession>A0ABT8YTG3</accession>
<evidence type="ECO:0000259" key="8">
    <source>
        <dbReference type="PROSITE" id="PS50928"/>
    </source>
</evidence>
<evidence type="ECO:0000256" key="4">
    <source>
        <dbReference type="ARBA" id="ARBA00022692"/>
    </source>
</evidence>
<feature type="transmembrane region" description="Helical" evidence="7">
    <location>
        <begin position="175"/>
        <end position="196"/>
    </location>
</feature>